<dbReference type="EMBL" id="BMAW01123625">
    <property type="protein sequence ID" value="GFU04189.1"/>
    <property type="molecule type" value="Genomic_DNA"/>
</dbReference>
<accession>A0A8X6Q7I9</accession>
<evidence type="ECO:0000313" key="2">
    <source>
        <dbReference type="Proteomes" id="UP000887013"/>
    </source>
</evidence>
<gene>
    <name evidence="1" type="ORF">NPIL_596621</name>
</gene>
<dbReference type="Proteomes" id="UP000887013">
    <property type="component" value="Unassembled WGS sequence"/>
</dbReference>
<name>A0A8X6Q7I9_NEPPI</name>
<dbReference type="AlphaFoldDB" id="A0A8X6Q7I9"/>
<protein>
    <submittedName>
        <fullName evidence="1">Uncharacterized protein</fullName>
    </submittedName>
</protein>
<comment type="caution">
    <text evidence="1">The sequence shown here is derived from an EMBL/GenBank/DDBJ whole genome shotgun (WGS) entry which is preliminary data.</text>
</comment>
<keyword evidence="2" id="KW-1185">Reference proteome</keyword>
<sequence length="122" mass="13636">MLITFFDSQGIIHKELLPEETTMNAASFSLITASSLGTFYQSISIWLMEFGLNLSASVILGMIPSLISACRVIEGTTRSLISDQRIYGQMQKHSIQLRKCLKDNTRTTKLSSINTMQYSLHA</sequence>
<proteinExistence type="predicted"/>
<dbReference type="OrthoDB" id="10616247at2759"/>
<reference evidence="1" key="1">
    <citation type="submission" date="2020-08" db="EMBL/GenBank/DDBJ databases">
        <title>Multicomponent nature underlies the extraordinary mechanical properties of spider dragline silk.</title>
        <authorList>
            <person name="Kono N."/>
            <person name="Nakamura H."/>
            <person name="Mori M."/>
            <person name="Yoshida Y."/>
            <person name="Ohtoshi R."/>
            <person name="Malay A.D."/>
            <person name="Moran D.A.P."/>
            <person name="Tomita M."/>
            <person name="Numata K."/>
            <person name="Arakawa K."/>
        </authorList>
    </citation>
    <scope>NUCLEOTIDE SEQUENCE</scope>
</reference>
<evidence type="ECO:0000313" key="1">
    <source>
        <dbReference type="EMBL" id="GFU04189.1"/>
    </source>
</evidence>
<organism evidence="1 2">
    <name type="scientific">Nephila pilipes</name>
    <name type="common">Giant wood spider</name>
    <name type="synonym">Nephila maculata</name>
    <dbReference type="NCBI Taxonomy" id="299642"/>
    <lineage>
        <taxon>Eukaryota</taxon>
        <taxon>Metazoa</taxon>
        <taxon>Ecdysozoa</taxon>
        <taxon>Arthropoda</taxon>
        <taxon>Chelicerata</taxon>
        <taxon>Arachnida</taxon>
        <taxon>Araneae</taxon>
        <taxon>Araneomorphae</taxon>
        <taxon>Entelegynae</taxon>
        <taxon>Araneoidea</taxon>
        <taxon>Nephilidae</taxon>
        <taxon>Nephila</taxon>
    </lineage>
</organism>